<evidence type="ECO:0000313" key="5">
    <source>
        <dbReference type="EMBL" id="RHZ83661.1"/>
    </source>
</evidence>
<evidence type="ECO:0000256" key="1">
    <source>
        <dbReference type="ARBA" id="ARBA00004123"/>
    </source>
</evidence>
<name>A0A397J6G3_9GLOM</name>
<dbReference type="Pfam" id="PF05063">
    <property type="entry name" value="MT-A70"/>
    <property type="match status" value="1"/>
</dbReference>
<comment type="caution">
    <text evidence="5">The sequence shown here is derived from an EMBL/GenBank/DDBJ whole genome shotgun (WGS) entry which is preliminary data.</text>
</comment>
<dbReference type="STRING" id="1348612.A0A397J6G3"/>
<comment type="subcellular location">
    <subcellularLocation>
        <location evidence="1">Nucleus</location>
    </subcellularLocation>
</comment>
<dbReference type="InterPro" id="IPR007757">
    <property type="entry name" value="MT-A70-like"/>
</dbReference>
<dbReference type="GO" id="GO:0003729">
    <property type="term" value="F:mRNA binding"/>
    <property type="evidence" value="ECO:0007669"/>
    <property type="project" value="TreeGrafter"/>
</dbReference>
<accession>A0A397J6G3</accession>
<dbReference type="PROSITE" id="PS51143">
    <property type="entry name" value="MT_A70"/>
    <property type="match status" value="1"/>
</dbReference>
<dbReference type="GO" id="GO:0036396">
    <property type="term" value="C:RNA N6-methyladenosine methyltransferase complex"/>
    <property type="evidence" value="ECO:0007669"/>
    <property type="project" value="TreeGrafter"/>
</dbReference>
<feature type="compositionally biased region" description="Pro residues" evidence="4">
    <location>
        <begin position="149"/>
        <end position="173"/>
    </location>
</feature>
<gene>
    <name evidence="5" type="ORF">Glove_89g50</name>
</gene>
<evidence type="ECO:0000313" key="6">
    <source>
        <dbReference type="Proteomes" id="UP000266861"/>
    </source>
</evidence>
<evidence type="ECO:0000256" key="4">
    <source>
        <dbReference type="SAM" id="MobiDB-lite"/>
    </source>
</evidence>
<keyword evidence="2" id="KW-0539">Nucleus</keyword>
<keyword evidence="6" id="KW-1185">Reference proteome</keyword>
<evidence type="ECO:0000256" key="3">
    <source>
        <dbReference type="PROSITE-ProRule" id="PRU00489"/>
    </source>
</evidence>
<organism evidence="5 6">
    <name type="scientific">Diversispora epigaea</name>
    <dbReference type="NCBI Taxonomy" id="1348612"/>
    <lineage>
        <taxon>Eukaryota</taxon>
        <taxon>Fungi</taxon>
        <taxon>Fungi incertae sedis</taxon>
        <taxon>Mucoromycota</taxon>
        <taxon>Glomeromycotina</taxon>
        <taxon>Glomeromycetes</taxon>
        <taxon>Diversisporales</taxon>
        <taxon>Diversisporaceae</taxon>
        <taxon>Diversispora</taxon>
    </lineage>
</organism>
<sequence length="184" mass="20546">MGIKGTVRRSTDGHFIHCNVDTDVIISEEPSFGSTCKPEELYHIIEHFCLGRRRLELFGEDHNIRPGWLTIGNELSSSNFDANTYTSKFSEPNGYLLGSTPEIENLRPKSPPPRDTSTPKLAGGVPSNSVMKPKQKKQINNNNNNNPIAVPPQIPQITPFPPRWIPPPPPPPQQQMDNNVYGKL</sequence>
<reference evidence="5 6" key="1">
    <citation type="submission" date="2018-08" db="EMBL/GenBank/DDBJ databases">
        <title>Genome and evolution of the arbuscular mycorrhizal fungus Diversispora epigaea (formerly Glomus versiforme) and its bacterial endosymbionts.</title>
        <authorList>
            <person name="Sun X."/>
            <person name="Fei Z."/>
            <person name="Harrison M."/>
        </authorList>
    </citation>
    <scope>NUCLEOTIDE SEQUENCE [LARGE SCALE GENOMIC DNA]</scope>
    <source>
        <strain evidence="5 6">IT104</strain>
    </source>
</reference>
<dbReference type="InterPro" id="IPR045123">
    <property type="entry name" value="METTL14-like"/>
</dbReference>
<dbReference type="EMBL" id="PQFF01000085">
    <property type="protein sequence ID" value="RHZ83661.1"/>
    <property type="molecule type" value="Genomic_DNA"/>
</dbReference>
<dbReference type="AlphaFoldDB" id="A0A397J6G3"/>
<evidence type="ECO:0000256" key="2">
    <source>
        <dbReference type="ARBA" id="ARBA00023242"/>
    </source>
</evidence>
<dbReference type="PANTHER" id="PTHR13107">
    <property type="entry name" value="N6-ADENOSINE-METHYLTRANSFERASE NON-CATALYTIC SUBUNIT"/>
    <property type="match status" value="1"/>
</dbReference>
<dbReference type="GO" id="GO:0005634">
    <property type="term" value="C:nucleus"/>
    <property type="evidence" value="ECO:0007669"/>
    <property type="project" value="UniProtKB-SubCell"/>
</dbReference>
<dbReference type="OrthoDB" id="14833at2759"/>
<dbReference type="Proteomes" id="UP000266861">
    <property type="component" value="Unassembled WGS sequence"/>
</dbReference>
<dbReference type="PANTHER" id="PTHR13107:SF0">
    <property type="entry name" value="N6-ADENOSINE-METHYLTRANSFERASE NON-CATALYTIC SUBUNIT"/>
    <property type="match status" value="1"/>
</dbReference>
<protein>
    <submittedName>
        <fullName evidence="5">Uncharacterized protein</fullName>
    </submittedName>
</protein>
<proteinExistence type="inferred from homology"/>
<feature type="region of interest" description="Disordered" evidence="4">
    <location>
        <begin position="91"/>
        <end position="184"/>
    </location>
</feature>
<feature type="compositionally biased region" description="Low complexity" evidence="4">
    <location>
        <begin position="138"/>
        <end position="148"/>
    </location>
</feature>
<comment type="similarity">
    <text evidence="3">Belongs to the MT-A70-like family.</text>
</comment>